<accession>A0A816GQL6</accession>
<evidence type="ECO:0000313" key="1">
    <source>
        <dbReference type="EMBL" id="CAF1676380.1"/>
    </source>
</evidence>
<dbReference type="EMBL" id="CAJNOR010014024">
    <property type="protein sequence ID" value="CAF1676380.1"/>
    <property type="molecule type" value="Genomic_DNA"/>
</dbReference>
<keyword evidence="2" id="KW-1185">Reference proteome</keyword>
<proteinExistence type="predicted"/>
<organism evidence="1 2">
    <name type="scientific">Adineta ricciae</name>
    <name type="common">Rotifer</name>
    <dbReference type="NCBI Taxonomy" id="249248"/>
    <lineage>
        <taxon>Eukaryota</taxon>
        <taxon>Metazoa</taxon>
        <taxon>Spiralia</taxon>
        <taxon>Gnathifera</taxon>
        <taxon>Rotifera</taxon>
        <taxon>Eurotatoria</taxon>
        <taxon>Bdelloidea</taxon>
        <taxon>Adinetida</taxon>
        <taxon>Adinetidae</taxon>
        <taxon>Adineta</taxon>
    </lineage>
</organism>
<evidence type="ECO:0000313" key="2">
    <source>
        <dbReference type="Proteomes" id="UP000663828"/>
    </source>
</evidence>
<dbReference type="AlphaFoldDB" id="A0A816GQL6"/>
<name>A0A816GQL6_ADIRI</name>
<sequence>MSRVKEVRLYGNGKAFVATHHVFCVLTTDDGRYHLLELTNGHGSSSSGSSGSRIFSYIQIHQASSGTLDGVLKLRSNTDEDAERWGAVEKTNTSWIEKLPDIC</sequence>
<protein>
    <submittedName>
        <fullName evidence="1">Uncharacterized protein</fullName>
    </submittedName>
</protein>
<reference evidence="1" key="1">
    <citation type="submission" date="2021-02" db="EMBL/GenBank/DDBJ databases">
        <authorList>
            <person name="Nowell W R."/>
        </authorList>
    </citation>
    <scope>NUCLEOTIDE SEQUENCE</scope>
</reference>
<dbReference type="Proteomes" id="UP000663828">
    <property type="component" value="Unassembled WGS sequence"/>
</dbReference>
<gene>
    <name evidence="1" type="ORF">XAT740_LOCUS59683</name>
</gene>
<comment type="caution">
    <text evidence="1">The sequence shown here is derived from an EMBL/GenBank/DDBJ whole genome shotgun (WGS) entry which is preliminary data.</text>
</comment>